<comment type="function">
    <text evidence="4">IF-3 binds to the 30S ribosomal subunit and shifts the equilibrium between 70S ribosomes and their 50S and 30S subunits in favor of the free subunits, thus enhancing the availability of 30S subunits on which protein synthesis initiation begins.</text>
</comment>
<dbReference type="InterPro" id="IPR019815">
    <property type="entry name" value="Translation_initiation_fac_3_C"/>
</dbReference>
<sequence length="174" mass="20001">MSKEEVLINEQIPFKEVRCISEAGEQLGILSNEAAQRLAKEQGLDLICISPTAKPPVCKIVEYGKFRYQIEKKLKESKKKQKQIEVKEIKLSTQIAQNDINYKIKHAREFFEEGKHVKFRVFLRGRELQNPAAGFEMLQRVCAMVEDIAHTDKEPKVEGKYATALMIPNNKLKV</sequence>
<comment type="similarity">
    <text evidence="1 4">Belongs to the IF-3 family.</text>
</comment>
<dbReference type="Pfam" id="PF00707">
    <property type="entry name" value="IF3_C"/>
    <property type="match status" value="1"/>
</dbReference>
<evidence type="ECO:0000256" key="3">
    <source>
        <dbReference type="ARBA" id="ARBA00022917"/>
    </source>
</evidence>
<dbReference type="AlphaFoldDB" id="A0A3D8J8D4"/>
<dbReference type="EMBL" id="NXLW01000001">
    <property type="protein sequence ID" value="RDU73688.1"/>
    <property type="molecule type" value="Genomic_DNA"/>
</dbReference>
<dbReference type="Gene3D" id="3.10.20.80">
    <property type="entry name" value="Translation initiation factor 3 (IF-3), N-terminal domain"/>
    <property type="match status" value="1"/>
</dbReference>
<dbReference type="GO" id="GO:0005829">
    <property type="term" value="C:cytosol"/>
    <property type="evidence" value="ECO:0007669"/>
    <property type="project" value="TreeGrafter"/>
</dbReference>
<reference evidence="8 9" key="1">
    <citation type="submission" date="2018-04" db="EMBL/GenBank/DDBJ databases">
        <title>Novel Campyloabacter and Helicobacter Species and Strains.</title>
        <authorList>
            <person name="Mannion A.J."/>
            <person name="Shen Z."/>
            <person name="Fox J.G."/>
        </authorList>
    </citation>
    <scope>NUCLEOTIDE SEQUENCE [LARGE SCALE GENOMIC DNA]</scope>
    <source>
        <strain evidence="8 9">MIT 97-5075</strain>
    </source>
</reference>
<evidence type="ECO:0000256" key="5">
    <source>
        <dbReference type="NCBIfam" id="TIGR00168"/>
    </source>
</evidence>
<evidence type="ECO:0000313" key="8">
    <source>
        <dbReference type="EMBL" id="RDU73688.1"/>
    </source>
</evidence>
<dbReference type="GO" id="GO:0032790">
    <property type="term" value="P:ribosome disassembly"/>
    <property type="evidence" value="ECO:0007669"/>
    <property type="project" value="TreeGrafter"/>
</dbReference>
<dbReference type="InterPro" id="IPR019814">
    <property type="entry name" value="Translation_initiation_fac_3_N"/>
</dbReference>
<evidence type="ECO:0000256" key="2">
    <source>
        <dbReference type="ARBA" id="ARBA00022540"/>
    </source>
</evidence>
<keyword evidence="9" id="KW-1185">Reference proteome</keyword>
<protein>
    <recommendedName>
        <fullName evidence="4 5">Translation initiation factor IF-3</fullName>
    </recommendedName>
</protein>
<dbReference type="SUPFAM" id="SSF54364">
    <property type="entry name" value="Translation initiation factor IF3, N-terminal domain"/>
    <property type="match status" value="1"/>
</dbReference>
<dbReference type="GO" id="GO:0016020">
    <property type="term" value="C:membrane"/>
    <property type="evidence" value="ECO:0007669"/>
    <property type="project" value="TreeGrafter"/>
</dbReference>
<dbReference type="RefSeq" id="WP_104762521.1">
    <property type="nucleotide sequence ID" value="NZ_FZPM01000005.1"/>
</dbReference>
<evidence type="ECO:0000256" key="1">
    <source>
        <dbReference type="ARBA" id="ARBA00005439"/>
    </source>
</evidence>
<feature type="domain" description="Translation initiation factor 3 N-terminal" evidence="7">
    <location>
        <begin position="8"/>
        <end position="76"/>
    </location>
</feature>
<evidence type="ECO:0000313" key="9">
    <source>
        <dbReference type="Proteomes" id="UP000256424"/>
    </source>
</evidence>
<comment type="subcellular location">
    <subcellularLocation>
        <location evidence="4">Cytoplasm</location>
    </subcellularLocation>
</comment>
<dbReference type="Gene3D" id="3.30.110.10">
    <property type="entry name" value="Translation initiation factor 3 (IF-3), C-terminal domain"/>
    <property type="match status" value="1"/>
</dbReference>
<evidence type="ECO:0000259" key="7">
    <source>
        <dbReference type="Pfam" id="PF05198"/>
    </source>
</evidence>
<accession>A0A3D8J8D4</accession>
<dbReference type="Pfam" id="PF05198">
    <property type="entry name" value="IF3_N"/>
    <property type="match status" value="1"/>
</dbReference>
<comment type="subunit">
    <text evidence="4">Monomer.</text>
</comment>
<feature type="domain" description="Translation initiation factor 3 C-terminal" evidence="6">
    <location>
        <begin position="84"/>
        <end position="168"/>
    </location>
</feature>
<dbReference type="SUPFAM" id="SSF55200">
    <property type="entry name" value="Translation initiation factor IF3, C-terminal domain"/>
    <property type="match status" value="1"/>
</dbReference>
<dbReference type="HAMAP" id="MF_00080">
    <property type="entry name" value="IF_3"/>
    <property type="match status" value="1"/>
</dbReference>
<dbReference type="InterPro" id="IPR001288">
    <property type="entry name" value="Translation_initiation_fac_3"/>
</dbReference>
<keyword evidence="2 4" id="KW-0396">Initiation factor</keyword>
<keyword evidence="4" id="KW-0963">Cytoplasm</keyword>
<dbReference type="GO" id="GO:0003743">
    <property type="term" value="F:translation initiation factor activity"/>
    <property type="evidence" value="ECO:0007669"/>
    <property type="project" value="UniProtKB-UniRule"/>
</dbReference>
<comment type="caution">
    <text evidence="8">The sequence shown here is derived from an EMBL/GenBank/DDBJ whole genome shotgun (WGS) entry which is preliminary data.</text>
</comment>
<dbReference type="OrthoDB" id="9806014at2"/>
<dbReference type="PANTHER" id="PTHR10938">
    <property type="entry name" value="TRANSLATION INITIATION FACTOR IF-3"/>
    <property type="match status" value="1"/>
</dbReference>
<dbReference type="InterPro" id="IPR036788">
    <property type="entry name" value="T_IF-3_C_sf"/>
</dbReference>
<dbReference type="InterPro" id="IPR036787">
    <property type="entry name" value="T_IF-3_N_sf"/>
</dbReference>
<dbReference type="FunFam" id="3.10.20.80:FF:000001">
    <property type="entry name" value="Translation initiation factor IF-3"/>
    <property type="match status" value="1"/>
</dbReference>
<dbReference type="GO" id="GO:0043022">
    <property type="term" value="F:ribosome binding"/>
    <property type="evidence" value="ECO:0007669"/>
    <property type="project" value="TreeGrafter"/>
</dbReference>
<keyword evidence="3 4" id="KW-0648">Protein biosynthesis</keyword>
<dbReference type="PANTHER" id="PTHR10938:SF0">
    <property type="entry name" value="TRANSLATION INITIATION FACTOR IF-3, MITOCHONDRIAL"/>
    <property type="match status" value="1"/>
</dbReference>
<gene>
    <name evidence="4" type="primary">infC</name>
    <name evidence="8" type="ORF">CQA66_00430</name>
</gene>
<evidence type="ECO:0000259" key="6">
    <source>
        <dbReference type="Pfam" id="PF00707"/>
    </source>
</evidence>
<evidence type="ECO:0000256" key="4">
    <source>
        <dbReference type="HAMAP-Rule" id="MF_00080"/>
    </source>
</evidence>
<organism evidence="8 9">
    <name type="scientific">Helicobacter aurati</name>
    <dbReference type="NCBI Taxonomy" id="137778"/>
    <lineage>
        <taxon>Bacteria</taxon>
        <taxon>Pseudomonadati</taxon>
        <taxon>Campylobacterota</taxon>
        <taxon>Epsilonproteobacteria</taxon>
        <taxon>Campylobacterales</taxon>
        <taxon>Helicobacteraceae</taxon>
        <taxon>Helicobacter</taxon>
    </lineage>
</organism>
<name>A0A3D8J8D4_9HELI</name>
<proteinExistence type="inferred from homology"/>
<dbReference type="NCBIfam" id="TIGR00168">
    <property type="entry name" value="infC"/>
    <property type="match status" value="1"/>
</dbReference>
<dbReference type="Proteomes" id="UP000256424">
    <property type="component" value="Unassembled WGS sequence"/>
</dbReference>